<gene>
    <name evidence="2" type="ORF">KQX54_010490</name>
</gene>
<name>A0AAV7IAV7_COTGL</name>
<dbReference type="Proteomes" id="UP000826195">
    <property type="component" value="Unassembled WGS sequence"/>
</dbReference>
<accession>A0AAV7IAV7</accession>
<organism evidence="2 3">
    <name type="scientific">Cotesia glomerata</name>
    <name type="common">Lepidopteran parasitic wasp</name>
    <name type="synonym">Apanteles glomeratus</name>
    <dbReference type="NCBI Taxonomy" id="32391"/>
    <lineage>
        <taxon>Eukaryota</taxon>
        <taxon>Metazoa</taxon>
        <taxon>Ecdysozoa</taxon>
        <taxon>Arthropoda</taxon>
        <taxon>Hexapoda</taxon>
        <taxon>Insecta</taxon>
        <taxon>Pterygota</taxon>
        <taxon>Neoptera</taxon>
        <taxon>Endopterygota</taxon>
        <taxon>Hymenoptera</taxon>
        <taxon>Apocrita</taxon>
        <taxon>Ichneumonoidea</taxon>
        <taxon>Braconidae</taxon>
        <taxon>Microgastrinae</taxon>
        <taxon>Cotesia</taxon>
    </lineage>
</organism>
<reference evidence="2 3" key="1">
    <citation type="journal article" date="2021" name="J. Hered.">
        <title>A chromosome-level genome assembly of the parasitoid wasp, Cotesia glomerata (Hymenoptera: Braconidae).</title>
        <authorList>
            <person name="Pinto B.J."/>
            <person name="Weis J.J."/>
            <person name="Gamble T."/>
            <person name="Ode P.J."/>
            <person name="Paul R."/>
            <person name="Zaspel J.M."/>
        </authorList>
    </citation>
    <scope>NUCLEOTIDE SEQUENCE [LARGE SCALE GENOMIC DNA]</scope>
    <source>
        <strain evidence="2">CgM1</strain>
    </source>
</reference>
<dbReference type="AlphaFoldDB" id="A0AAV7IAV7"/>
<sequence length="255" mass="29155">MANLKPVSIPSEFPMSAIYHNVTVYSKKNEPKESNDNEFGTGTLYVTTDLTVWIKNDEENGFEFYLSDISQISYENDAIFMLLSCKDGSYMIKMMLHVEPKTAYKILKYGIKLAKNSVVEEFPVLELPKGVSPTAENIKFDRKVLDYKSGSMFGVATIYFPEESFYLVYNKEGPKLSSGYEAKDITATILENKQIQMKTENSHFSVMITLMPANDEDFKSLCKKIKEAIKNPNEEDSPKDERSGNHLEKKTKYEF</sequence>
<evidence type="ECO:0000256" key="1">
    <source>
        <dbReference type="SAM" id="MobiDB-lite"/>
    </source>
</evidence>
<keyword evidence="3" id="KW-1185">Reference proteome</keyword>
<protein>
    <submittedName>
        <fullName evidence="2">Uncharacterized protein</fullName>
    </submittedName>
</protein>
<comment type="caution">
    <text evidence="2">The sequence shown here is derived from an EMBL/GenBank/DDBJ whole genome shotgun (WGS) entry which is preliminary data.</text>
</comment>
<proteinExistence type="predicted"/>
<feature type="compositionally biased region" description="Basic and acidic residues" evidence="1">
    <location>
        <begin position="239"/>
        <end position="255"/>
    </location>
</feature>
<feature type="region of interest" description="Disordered" evidence="1">
    <location>
        <begin position="229"/>
        <end position="255"/>
    </location>
</feature>
<dbReference type="EMBL" id="JAHXZJ010002237">
    <property type="protein sequence ID" value="KAH0546498.1"/>
    <property type="molecule type" value="Genomic_DNA"/>
</dbReference>
<evidence type="ECO:0000313" key="2">
    <source>
        <dbReference type="EMBL" id="KAH0546498.1"/>
    </source>
</evidence>
<evidence type="ECO:0000313" key="3">
    <source>
        <dbReference type="Proteomes" id="UP000826195"/>
    </source>
</evidence>